<name>A0A176Y7C3_9BRAD</name>
<gene>
    <name evidence="1" type="ORF">AYJ54_36085</name>
</gene>
<accession>A0A176Y7C3</accession>
<comment type="caution">
    <text evidence="1">The sequence shown here is derived from an EMBL/GenBank/DDBJ whole genome shotgun (WGS) entry which is preliminary data.</text>
</comment>
<organism evidence="1 2">
    <name type="scientific">Bradyrhizobium centrolobii</name>
    <dbReference type="NCBI Taxonomy" id="1505087"/>
    <lineage>
        <taxon>Bacteria</taxon>
        <taxon>Pseudomonadati</taxon>
        <taxon>Pseudomonadota</taxon>
        <taxon>Alphaproteobacteria</taxon>
        <taxon>Hyphomicrobiales</taxon>
        <taxon>Nitrobacteraceae</taxon>
        <taxon>Bradyrhizobium</taxon>
    </lineage>
</organism>
<sequence>MKDAAKTQDSCAPRRLALVLGTNEIASAIATKLTEATFAVVMSHAPFPPVIRRRMSFHDALFGELSQVEGVVGKRADTLLEIVRIHTDPNSVAVTEMHLSDIIVLRPLSVIVDARMQKHRAPPDLSGFARVTVGIGPGFEVGGNCHTAIETHPAQTGAILSRGATKAADGRSRELGEAGRERFVYSHRHGIWRTVVDIGTPVSKNMQLGRLSGTPVLAPIGGVLRGIARDGARVPEGVKLLEIDPRKRQSCWTGMDERGRAIACNAVAAIENFILPRSRDRRVYR</sequence>
<evidence type="ECO:0000313" key="2">
    <source>
        <dbReference type="Proteomes" id="UP000076959"/>
    </source>
</evidence>
<dbReference type="AlphaFoldDB" id="A0A176Y7C3"/>
<dbReference type="EMBL" id="LUUB01000126">
    <property type="protein sequence ID" value="OAE97124.1"/>
    <property type="molecule type" value="Genomic_DNA"/>
</dbReference>
<keyword evidence="2" id="KW-1185">Reference proteome</keyword>
<dbReference type="OrthoDB" id="9815497at2"/>
<reference evidence="1 2" key="1">
    <citation type="submission" date="2016-03" db="EMBL/GenBank/DDBJ databases">
        <title>Draft Genome Sequence of the Strain BR 10245 (Bradyrhizobium sp.) isolated from nodules of Centrolobium paraense.</title>
        <authorList>
            <person name="Simoes-Araujo J.L.Sr."/>
            <person name="Barauna A.C."/>
            <person name="Silva K."/>
            <person name="Zilli J.E."/>
        </authorList>
    </citation>
    <scope>NUCLEOTIDE SEQUENCE [LARGE SCALE GENOMIC DNA]</scope>
    <source>
        <strain evidence="1 2">BR 10245</strain>
    </source>
</reference>
<evidence type="ECO:0000313" key="1">
    <source>
        <dbReference type="EMBL" id="OAE97124.1"/>
    </source>
</evidence>
<proteinExistence type="predicted"/>
<dbReference type="RefSeq" id="WP_063708982.1">
    <property type="nucleotide sequence ID" value="NZ_LUUB01000126.1"/>
</dbReference>
<dbReference type="STRING" id="1505087.AYJ54_36085"/>
<protein>
    <submittedName>
        <fullName evidence="1">Xanthine dehydrogenase</fullName>
    </submittedName>
</protein>
<dbReference type="Proteomes" id="UP000076959">
    <property type="component" value="Unassembled WGS sequence"/>
</dbReference>